<dbReference type="InterPro" id="IPR027417">
    <property type="entry name" value="P-loop_NTPase"/>
</dbReference>
<organism evidence="13 14">
    <name type="scientific">Artemia franciscana</name>
    <name type="common">Brine shrimp</name>
    <name type="synonym">Artemia sanfranciscana</name>
    <dbReference type="NCBI Taxonomy" id="6661"/>
    <lineage>
        <taxon>Eukaryota</taxon>
        <taxon>Metazoa</taxon>
        <taxon>Ecdysozoa</taxon>
        <taxon>Arthropoda</taxon>
        <taxon>Crustacea</taxon>
        <taxon>Branchiopoda</taxon>
        <taxon>Anostraca</taxon>
        <taxon>Artemiidae</taxon>
        <taxon>Artemia</taxon>
    </lineage>
</organism>
<dbReference type="PROSITE" id="PS50893">
    <property type="entry name" value="ABC_TRANSPORTER_2"/>
    <property type="match status" value="1"/>
</dbReference>
<keyword evidence="14" id="KW-1185">Reference proteome</keyword>
<dbReference type="Proteomes" id="UP001187531">
    <property type="component" value="Unassembled WGS sequence"/>
</dbReference>
<dbReference type="PANTHER" id="PTHR48041">
    <property type="entry name" value="ABC TRANSPORTER G FAMILY MEMBER 28"/>
    <property type="match status" value="1"/>
</dbReference>
<dbReference type="AlphaFoldDB" id="A0AA88H6V9"/>
<evidence type="ECO:0000256" key="5">
    <source>
        <dbReference type="ARBA" id="ARBA00022692"/>
    </source>
</evidence>
<dbReference type="GO" id="GO:0005524">
    <property type="term" value="F:ATP binding"/>
    <property type="evidence" value="ECO:0007669"/>
    <property type="project" value="UniProtKB-KW"/>
</dbReference>
<dbReference type="InterPro" id="IPR013525">
    <property type="entry name" value="ABC2_TM"/>
</dbReference>
<feature type="transmembrane region" description="Helical" evidence="11">
    <location>
        <begin position="632"/>
        <end position="656"/>
    </location>
</feature>
<dbReference type="FunFam" id="3.40.50.300:FF:001225">
    <property type="entry name" value="ATP-binding cassette sub-family G member"/>
    <property type="match status" value="1"/>
</dbReference>
<dbReference type="GO" id="GO:0005886">
    <property type="term" value="C:plasma membrane"/>
    <property type="evidence" value="ECO:0007669"/>
    <property type="project" value="TreeGrafter"/>
</dbReference>
<keyword evidence="3" id="KW-0813">Transport</keyword>
<evidence type="ECO:0000313" key="14">
    <source>
        <dbReference type="Proteomes" id="UP001187531"/>
    </source>
</evidence>
<dbReference type="EMBL" id="JAVRJZ010006477">
    <property type="protein sequence ID" value="KAK2701229.1"/>
    <property type="molecule type" value="Genomic_DNA"/>
</dbReference>
<dbReference type="InterPro" id="IPR050352">
    <property type="entry name" value="ABCG_transporters"/>
</dbReference>
<dbReference type="InterPro" id="IPR003439">
    <property type="entry name" value="ABC_transporter-like_ATP-bd"/>
</dbReference>
<dbReference type="PANTHER" id="PTHR48041:SF129">
    <property type="entry name" value="PROTEIN WHITE"/>
    <property type="match status" value="1"/>
</dbReference>
<evidence type="ECO:0000313" key="13">
    <source>
        <dbReference type="EMBL" id="KAK2701229.1"/>
    </source>
</evidence>
<dbReference type="InterPro" id="IPR017871">
    <property type="entry name" value="ABC_transporter-like_CS"/>
</dbReference>
<keyword evidence="9 11" id="KW-0472">Membrane</keyword>
<dbReference type="Pfam" id="PF01061">
    <property type="entry name" value="ABC2_membrane"/>
    <property type="match status" value="1"/>
</dbReference>
<dbReference type="GO" id="GO:0140359">
    <property type="term" value="F:ABC-type transporter activity"/>
    <property type="evidence" value="ECO:0007669"/>
    <property type="project" value="InterPro"/>
</dbReference>
<dbReference type="InterPro" id="IPR005284">
    <property type="entry name" value="Pigment_permease/Abcg"/>
</dbReference>
<feature type="transmembrane region" description="Helical" evidence="11">
    <location>
        <begin position="481"/>
        <end position="504"/>
    </location>
</feature>
<feature type="transmembrane region" description="Helical" evidence="11">
    <location>
        <begin position="516"/>
        <end position="536"/>
    </location>
</feature>
<evidence type="ECO:0000256" key="2">
    <source>
        <dbReference type="ARBA" id="ARBA00005814"/>
    </source>
</evidence>
<evidence type="ECO:0000256" key="9">
    <source>
        <dbReference type="ARBA" id="ARBA00023136"/>
    </source>
</evidence>
<dbReference type="GO" id="GO:0030659">
    <property type="term" value="C:cytoplasmic vesicle membrane"/>
    <property type="evidence" value="ECO:0007669"/>
    <property type="project" value="TreeGrafter"/>
</dbReference>
<dbReference type="Pfam" id="PF19055">
    <property type="entry name" value="ABC2_membrane_7"/>
    <property type="match status" value="1"/>
</dbReference>
<evidence type="ECO:0000256" key="1">
    <source>
        <dbReference type="ARBA" id="ARBA00004141"/>
    </source>
</evidence>
<comment type="caution">
    <text evidence="13">The sequence shown here is derived from an EMBL/GenBank/DDBJ whole genome shotgun (WGS) entry which is preliminary data.</text>
</comment>
<name>A0AA88H6V9_ARTSF</name>
<reference evidence="13" key="1">
    <citation type="submission" date="2023-07" db="EMBL/GenBank/DDBJ databases">
        <title>Chromosome-level genome assembly of Artemia franciscana.</title>
        <authorList>
            <person name="Jo E."/>
        </authorList>
    </citation>
    <scope>NUCLEOTIDE SEQUENCE</scope>
    <source>
        <tissue evidence="13">Whole body</tissue>
    </source>
</reference>
<proteinExistence type="inferred from homology"/>
<dbReference type="CDD" id="cd03213">
    <property type="entry name" value="ABCG_EPDR"/>
    <property type="match status" value="1"/>
</dbReference>
<evidence type="ECO:0000256" key="8">
    <source>
        <dbReference type="ARBA" id="ARBA00022989"/>
    </source>
</evidence>
<comment type="subcellular location">
    <subcellularLocation>
        <location evidence="1">Membrane</location>
        <topology evidence="1">Multi-pass membrane protein</topology>
    </subcellularLocation>
</comment>
<dbReference type="PROSITE" id="PS00211">
    <property type="entry name" value="ABC_TRANSPORTER_1"/>
    <property type="match status" value="1"/>
</dbReference>
<dbReference type="InterPro" id="IPR043926">
    <property type="entry name" value="ABCG_dom"/>
</dbReference>
<dbReference type="Pfam" id="PF00005">
    <property type="entry name" value="ABC_tran"/>
    <property type="match status" value="1"/>
</dbReference>
<keyword evidence="6" id="KW-0547">Nucleotide-binding</keyword>
<feature type="transmembrane region" description="Helical" evidence="11">
    <location>
        <begin position="548"/>
        <end position="577"/>
    </location>
</feature>
<accession>A0AA88H6V9</accession>
<comment type="similarity">
    <text evidence="2">Belongs to the ABC transporter superfamily. ABCG family. Eye pigment precursor importer (TC 3.A.1.204) subfamily.</text>
</comment>
<dbReference type="NCBIfam" id="TIGR00955">
    <property type="entry name" value="3a01204"/>
    <property type="match status" value="1"/>
</dbReference>
<keyword evidence="8 11" id="KW-1133">Transmembrane helix</keyword>
<sequence length="662" mass="74030">MSEKQILLDESKITAKRRKYYSSIETGESITSYGSKNEVHSISMPDDLSQVTYSWNEVEVIGKKTQNGPIFRRLKKQEVTTKIIVDNVSGVVHPGEFVAIMGASGAGKTTLLNALTFRTSRKLKVRGNILLNGRKADSDTVTRVSAYVQQVDLFIGTLTVREHLRFQAKLRMDKGIPFKERMNRVEEVIQELGLSKCADTLIGIPGRLKGISGGEMKRLAFASELITNPPLLFCDEPTSGLDSYMAQTVVTAMKQMAAKRKTIICTIHQPSSEVYAMFDRVLLMAEGRVAYMGSAAGALAFFESINLRCPTNFNPADFFVQKLAVVPGREIESRQEVKRVCDAFQESPEGKLILKESKVAAESETSGDFTVRKRRSPYKANWFQQLGAVLQRSIMSVFKEPSILTVKLFQTIFIALLVAAIYWGQDVTTSAGVQNISGALFIFLTNMTFQNVFGVVDVFTREVPIFMREHFNGMYRTDVYFLSKMLSEALLYIALPFVFTAIPYYAIGLNPAVDRFFMACFIVVLVGNVAVSYGYMMSCIATSTQMALALAAPFIIPFLLFGGFFLNSLSVPVYFVWLKYLSWFLYANEALNINQFQGLDKIGCVPGPQNITEICLTPDDLFERLGFQPDNLWFDIGMLFVLIAAFRLVAFLALLAKTYRKG</sequence>
<keyword evidence="4" id="KW-0608">Pigment</keyword>
<dbReference type="SMART" id="SM00382">
    <property type="entry name" value="AAA"/>
    <property type="match status" value="1"/>
</dbReference>
<gene>
    <name evidence="13" type="ORF">QYM36_020105</name>
</gene>
<feature type="transmembrane region" description="Helical" evidence="11">
    <location>
        <begin position="404"/>
        <end position="424"/>
    </location>
</feature>
<dbReference type="SUPFAM" id="SSF52540">
    <property type="entry name" value="P-loop containing nucleoside triphosphate hydrolases"/>
    <property type="match status" value="1"/>
</dbReference>
<evidence type="ECO:0000256" key="4">
    <source>
        <dbReference type="ARBA" id="ARBA00022474"/>
    </source>
</evidence>
<dbReference type="Gene3D" id="3.40.50.300">
    <property type="entry name" value="P-loop containing nucleotide triphosphate hydrolases"/>
    <property type="match status" value="1"/>
</dbReference>
<protein>
    <recommendedName>
        <fullName evidence="10">Protein white</fullName>
    </recommendedName>
</protein>
<keyword evidence="7" id="KW-0067">ATP-binding</keyword>
<keyword evidence="5 11" id="KW-0812">Transmembrane</keyword>
<dbReference type="InterPro" id="IPR003593">
    <property type="entry name" value="AAA+_ATPase"/>
</dbReference>
<feature type="domain" description="ABC transporter" evidence="12">
    <location>
        <begin position="65"/>
        <end position="311"/>
    </location>
</feature>
<evidence type="ECO:0000256" key="7">
    <source>
        <dbReference type="ARBA" id="ARBA00022840"/>
    </source>
</evidence>
<evidence type="ECO:0000256" key="11">
    <source>
        <dbReference type="SAM" id="Phobius"/>
    </source>
</evidence>
<dbReference type="GO" id="GO:0016887">
    <property type="term" value="F:ATP hydrolysis activity"/>
    <property type="evidence" value="ECO:0007669"/>
    <property type="project" value="InterPro"/>
</dbReference>
<evidence type="ECO:0000256" key="10">
    <source>
        <dbReference type="ARBA" id="ARBA00039188"/>
    </source>
</evidence>
<evidence type="ECO:0000256" key="3">
    <source>
        <dbReference type="ARBA" id="ARBA00022448"/>
    </source>
</evidence>
<evidence type="ECO:0000256" key="6">
    <source>
        <dbReference type="ARBA" id="ARBA00022741"/>
    </source>
</evidence>
<evidence type="ECO:0000259" key="12">
    <source>
        <dbReference type="PROSITE" id="PS50893"/>
    </source>
</evidence>
<feature type="transmembrane region" description="Helical" evidence="11">
    <location>
        <begin position="436"/>
        <end position="460"/>
    </location>
</feature>
<dbReference type="GO" id="GO:0031409">
    <property type="term" value="F:pigment binding"/>
    <property type="evidence" value="ECO:0007669"/>
    <property type="project" value="UniProtKB-KW"/>
</dbReference>